<dbReference type="EMBL" id="QKYT01000103">
    <property type="protein sequence ID" value="RIA93464.1"/>
    <property type="molecule type" value="Genomic_DNA"/>
</dbReference>
<gene>
    <name evidence="1" type="ORF">C1645_819316</name>
</gene>
<accession>A0A397TF06</accession>
<dbReference type="OrthoDB" id="2427296at2759"/>
<comment type="caution">
    <text evidence="1">The sequence shown here is derived from an EMBL/GenBank/DDBJ whole genome shotgun (WGS) entry which is preliminary data.</text>
</comment>
<reference evidence="1 2" key="1">
    <citation type="submission" date="2018-06" db="EMBL/GenBank/DDBJ databases">
        <title>Comparative genomics reveals the genomic features of Rhizophagus irregularis, R. cerebriforme, R. diaphanum and Gigaspora rosea, and their symbiotic lifestyle signature.</title>
        <authorList>
            <person name="Morin E."/>
            <person name="San Clemente H."/>
            <person name="Chen E.C.H."/>
            <person name="De La Providencia I."/>
            <person name="Hainaut M."/>
            <person name="Kuo A."/>
            <person name="Kohler A."/>
            <person name="Murat C."/>
            <person name="Tang N."/>
            <person name="Roy S."/>
            <person name="Loubradou J."/>
            <person name="Henrissat B."/>
            <person name="Grigoriev I.V."/>
            <person name="Corradi N."/>
            <person name="Roux C."/>
            <person name="Martin F.M."/>
        </authorList>
    </citation>
    <scope>NUCLEOTIDE SEQUENCE [LARGE SCALE GENOMIC DNA]</scope>
    <source>
        <strain evidence="1 2">DAOM 227022</strain>
    </source>
</reference>
<keyword evidence="2" id="KW-1185">Reference proteome</keyword>
<name>A0A397TF06_9GLOM</name>
<proteinExistence type="predicted"/>
<sequence>MLLNSVPKIQGLNLLRDVKVIIFISRRADHMSTKEIKAKLLASKNGANGITLSNALNKPKGYILYYQQPNLSFSEDSPQRFCQLTLSDELWLKNALDYGQICIRIDGKYDLNLDHALILSIIANNNADFANPIAFVDCNHAWYYENLPDK</sequence>
<evidence type="ECO:0000313" key="2">
    <source>
        <dbReference type="Proteomes" id="UP000265703"/>
    </source>
</evidence>
<dbReference type="Proteomes" id="UP000265703">
    <property type="component" value="Unassembled WGS sequence"/>
</dbReference>
<evidence type="ECO:0000313" key="1">
    <source>
        <dbReference type="EMBL" id="RIA93464.1"/>
    </source>
</evidence>
<dbReference type="AlphaFoldDB" id="A0A397TF06"/>
<protein>
    <submittedName>
        <fullName evidence="1">Uncharacterized protein</fullName>
    </submittedName>
</protein>
<organism evidence="1 2">
    <name type="scientific">Glomus cerebriforme</name>
    <dbReference type="NCBI Taxonomy" id="658196"/>
    <lineage>
        <taxon>Eukaryota</taxon>
        <taxon>Fungi</taxon>
        <taxon>Fungi incertae sedis</taxon>
        <taxon>Mucoromycota</taxon>
        <taxon>Glomeromycotina</taxon>
        <taxon>Glomeromycetes</taxon>
        <taxon>Glomerales</taxon>
        <taxon>Glomeraceae</taxon>
        <taxon>Glomus</taxon>
    </lineage>
</organism>